<dbReference type="InterPro" id="IPR050840">
    <property type="entry name" value="Adaptor_Complx_Large_Subunit"/>
</dbReference>
<dbReference type="GO" id="GO:0006886">
    <property type="term" value="P:intracellular protein transport"/>
    <property type="evidence" value="ECO:0007669"/>
    <property type="project" value="InterPro"/>
</dbReference>
<dbReference type="PANTHER" id="PTHR22780">
    <property type="entry name" value="ADAPTIN, ALPHA/GAMMA/EPSILON"/>
    <property type="match status" value="1"/>
</dbReference>
<evidence type="ECO:0000259" key="6">
    <source>
        <dbReference type="Pfam" id="PF01602"/>
    </source>
</evidence>
<reference evidence="8" key="1">
    <citation type="journal article" date="2014" name="Proc. Natl. Acad. Sci. U.S.A.">
        <title>Extensive sampling of basidiomycete genomes demonstrates inadequacy of the white-rot/brown-rot paradigm for wood decay fungi.</title>
        <authorList>
            <person name="Riley R."/>
            <person name="Salamov A.A."/>
            <person name="Brown D.W."/>
            <person name="Nagy L.G."/>
            <person name="Floudas D."/>
            <person name="Held B.W."/>
            <person name="Levasseur A."/>
            <person name="Lombard V."/>
            <person name="Morin E."/>
            <person name="Otillar R."/>
            <person name="Lindquist E.A."/>
            <person name="Sun H."/>
            <person name="LaButti K.M."/>
            <person name="Schmutz J."/>
            <person name="Jabbour D."/>
            <person name="Luo H."/>
            <person name="Baker S.E."/>
            <person name="Pisabarro A.G."/>
            <person name="Walton J.D."/>
            <person name="Blanchette R.A."/>
            <person name="Henrissat B."/>
            <person name="Martin F."/>
            <person name="Cullen D."/>
            <person name="Hibbett D.S."/>
            <person name="Grigoriev I.V."/>
        </authorList>
    </citation>
    <scope>NUCLEOTIDE SEQUENCE [LARGE SCALE GENOMIC DNA]</scope>
    <source>
        <strain evidence="8">CBS 339.88</strain>
    </source>
</reference>
<dbReference type="HOGENOM" id="CLU_016899_0_0_1"/>
<evidence type="ECO:0000256" key="3">
    <source>
        <dbReference type="ARBA" id="ARBA00022927"/>
    </source>
</evidence>
<dbReference type="STRING" id="685588.A0A067SWL8"/>
<evidence type="ECO:0000256" key="2">
    <source>
        <dbReference type="ARBA" id="ARBA00022448"/>
    </source>
</evidence>
<proteinExistence type="predicted"/>
<dbReference type="GO" id="GO:0012505">
    <property type="term" value="C:endomembrane system"/>
    <property type="evidence" value="ECO:0007669"/>
    <property type="project" value="UniProtKB-SubCell"/>
</dbReference>
<feature type="region of interest" description="Disordered" evidence="5">
    <location>
        <begin position="614"/>
        <end position="683"/>
    </location>
</feature>
<gene>
    <name evidence="7" type="ORF">GALMADRAFT_140851</name>
</gene>
<feature type="compositionally biased region" description="Polar residues" evidence="5">
    <location>
        <begin position="706"/>
        <end position="723"/>
    </location>
</feature>
<dbReference type="Pfam" id="PF01602">
    <property type="entry name" value="Adaptin_N"/>
    <property type="match status" value="1"/>
</dbReference>
<dbReference type="GO" id="GO:0030117">
    <property type="term" value="C:membrane coat"/>
    <property type="evidence" value="ECO:0007669"/>
    <property type="project" value="InterPro"/>
</dbReference>
<organism evidence="7 8">
    <name type="scientific">Galerina marginata (strain CBS 339.88)</name>
    <dbReference type="NCBI Taxonomy" id="685588"/>
    <lineage>
        <taxon>Eukaryota</taxon>
        <taxon>Fungi</taxon>
        <taxon>Dikarya</taxon>
        <taxon>Basidiomycota</taxon>
        <taxon>Agaricomycotina</taxon>
        <taxon>Agaricomycetes</taxon>
        <taxon>Agaricomycetidae</taxon>
        <taxon>Agaricales</taxon>
        <taxon>Agaricineae</taxon>
        <taxon>Strophariaceae</taxon>
        <taxon>Galerina</taxon>
    </lineage>
</organism>
<name>A0A067SWL8_GALM3</name>
<dbReference type="Proteomes" id="UP000027222">
    <property type="component" value="Unassembled WGS sequence"/>
</dbReference>
<evidence type="ECO:0000256" key="4">
    <source>
        <dbReference type="ARBA" id="ARBA00023136"/>
    </source>
</evidence>
<accession>A0A067SWL8</accession>
<dbReference type="OrthoDB" id="29308at2759"/>
<protein>
    <recommendedName>
        <fullName evidence="6">Clathrin/coatomer adaptor adaptin-like N-terminal domain-containing protein</fullName>
    </recommendedName>
</protein>
<keyword evidence="8" id="KW-1185">Reference proteome</keyword>
<feature type="region of interest" description="Disordered" evidence="5">
    <location>
        <begin position="706"/>
        <end position="727"/>
    </location>
</feature>
<comment type="subcellular location">
    <subcellularLocation>
        <location evidence="1">Endomembrane system</location>
    </subcellularLocation>
</comment>
<feature type="compositionally biased region" description="Polar residues" evidence="5">
    <location>
        <begin position="614"/>
        <end position="624"/>
    </location>
</feature>
<feature type="compositionally biased region" description="Low complexity" evidence="5">
    <location>
        <begin position="625"/>
        <end position="636"/>
    </location>
</feature>
<feature type="compositionally biased region" description="Low complexity" evidence="5">
    <location>
        <begin position="650"/>
        <end position="668"/>
    </location>
</feature>
<dbReference type="GO" id="GO:0016192">
    <property type="term" value="P:vesicle-mediated transport"/>
    <property type="evidence" value="ECO:0007669"/>
    <property type="project" value="InterPro"/>
</dbReference>
<evidence type="ECO:0000313" key="8">
    <source>
        <dbReference type="Proteomes" id="UP000027222"/>
    </source>
</evidence>
<keyword evidence="3" id="KW-0653">Protein transport</keyword>
<dbReference type="Gene3D" id="1.25.10.10">
    <property type="entry name" value="Leucine-rich Repeat Variant"/>
    <property type="match status" value="1"/>
</dbReference>
<dbReference type="AlphaFoldDB" id="A0A067SWL8"/>
<keyword evidence="4" id="KW-0472">Membrane</keyword>
<dbReference type="EMBL" id="KL142381">
    <property type="protein sequence ID" value="KDR75335.1"/>
    <property type="molecule type" value="Genomic_DNA"/>
</dbReference>
<dbReference type="SUPFAM" id="SSF48371">
    <property type="entry name" value="ARM repeat"/>
    <property type="match status" value="1"/>
</dbReference>
<dbReference type="InterPro" id="IPR016024">
    <property type="entry name" value="ARM-type_fold"/>
</dbReference>
<keyword evidence="2" id="KW-0813">Transport</keyword>
<evidence type="ECO:0000256" key="5">
    <source>
        <dbReference type="SAM" id="MobiDB-lite"/>
    </source>
</evidence>
<dbReference type="InterPro" id="IPR011989">
    <property type="entry name" value="ARM-like"/>
</dbReference>
<feature type="domain" description="Clathrin/coatomer adaptor adaptin-like N-terminal" evidence="6">
    <location>
        <begin position="75"/>
        <end position="445"/>
    </location>
</feature>
<evidence type="ECO:0000256" key="1">
    <source>
        <dbReference type="ARBA" id="ARBA00004308"/>
    </source>
</evidence>
<dbReference type="InterPro" id="IPR002553">
    <property type="entry name" value="Clathrin/coatomer_adapt-like_N"/>
</dbReference>
<sequence>MDVPFHSSGAISRAHYAIVRKVESAPSVEAADQHIFLEVKSIQAQLSHPKLHFDKCKECLVILLYCSMSVTPGFLGKDAFDFAFHHAITLTETGRKVEDKRLGYLFCSEMIPLDHDLRLMLINTLRKDLESEDVPYICLALDNLISSPNEDVIPAVQSRLHDLLSHDYSHVKRRALLAFRSLSIYNRTLLDRIHGNVLNLLQDSDDSVVHAALVLASDFPKDNALSNGVNEILRTEASLVHPNQGLILSSLKSLQHLGAKAEDINVLFDVLLEIDLKNPKSLKSLAKAIVLDLFKLFGQLAYGVLLQAEKSKATSTVQYIRHFLTSTNPDEVYLFVSCLENVDVALWAGTSQEHPAVLDALEFERIMQLLNSLDQDIRRKTLRIVNKVDPAILDSQISLLLSSNLNATLKKDASIMRALEIASVRYQQKGEEYASQVLGLLRLLDNAMTTPQVFKGVIETVLTDARASPNPDFLASCANRFIDDLMKQDVTLGPTALVIATALSTEFSATLPVPAPQLLSALAMRLKLSPVIVQEPCLIAMIRIRAECDEVPSDVIEAVRITSQSARRSITLLCDQFQEFLQNKSLLMKIVNISPSSSLPDFLASLQFRSRINSGVSRTTPQDCRSSSRTSRPSTSLKYTPYEPPEAVPRLSARRMSSSQQSASTSRSGTLSDIGHHRSPPRSVIMPITAGRLALVDGLPNLQIRQEAQLSPPSKPTNSTIEPETSRVDLINLESPYPTDMSTPLESSDTLGDHQNFEDLWTSFQVPCDLRGWCNASIDTLLRRLQRLDNLHLRVISADLPPFIGELKILIDSNEGTNSELITLRLRESEEDSCLWRLRCASALVGEPIQAVLNT</sequence>
<evidence type="ECO:0000313" key="7">
    <source>
        <dbReference type="EMBL" id="KDR75335.1"/>
    </source>
</evidence>